<dbReference type="InterPro" id="IPR019734">
    <property type="entry name" value="TPR_rpt"/>
</dbReference>
<gene>
    <name evidence="2" type="ORF">IAC10_04425</name>
</gene>
<comment type="caution">
    <text evidence="2">The sequence shown here is derived from an EMBL/GenBank/DDBJ whole genome shotgun (WGS) entry which is preliminary data.</text>
</comment>
<feature type="repeat" description="TPR" evidence="1">
    <location>
        <begin position="135"/>
        <end position="168"/>
    </location>
</feature>
<evidence type="ECO:0000313" key="3">
    <source>
        <dbReference type="Proteomes" id="UP000823928"/>
    </source>
</evidence>
<evidence type="ECO:0000313" key="2">
    <source>
        <dbReference type="EMBL" id="HIS35859.1"/>
    </source>
</evidence>
<dbReference type="PANTHER" id="PTHR12558">
    <property type="entry name" value="CELL DIVISION CYCLE 16,23,27"/>
    <property type="match status" value="1"/>
</dbReference>
<proteinExistence type="predicted"/>
<dbReference type="Proteomes" id="UP000823928">
    <property type="component" value="Unassembled WGS sequence"/>
</dbReference>
<evidence type="ECO:0000256" key="1">
    <source>
        <dbReference type="PROSITE-ProRule" id="PRU00339"/>
    </source>
</evidence>
<name>A0A9D1EY75_9BACT</name>
<feature type="repeat" description="TPR" evidence="1">
    <location>
        <begin position="406"/>
        <end position="439"/>
    </location>
</feature>
<dbReference type="Gene3D" id="1.25.40.10">
    <property type="entry name" value="Tetratricopeptide repeat domain"/>
    <property type="match status" value="4"/>
</dbReference>
<reference evidence="2" key="2">
    <citation type="journal article" date="2021" name="PeerJ">
        <title>Extensive microbial diversity within the chicken gut microbiome revealed by metagenomics and culture.</title>
        <authorList>
            <person name="Gilroy R."/>
            <person name="Ravi A."/>
            <person name="Getino M."/>
            <person name="Pursley I."/>
            <person name="Horton D.L."/>
            <person name="Alikhan N.F."/>
            <person name="Baker D."/>
            <person name="Gharbi K."/>
            <person name="Hall N."/>
            <person name="Watson M."/>
            <person name="Adriaenssens E.M."/>
            <person name="Foster-Nyarko E."/>
            <person name="Jarju S."/>
            <person name="Secka A."/>
            <person name="Antonio M."/>
            <person name="Oren A."/>
            <person name="Chaudhuri R.R."/>
            <person name="La Ragione R."/>
            <person name="Hildebrand F."/>
            <person name="Pallen M.J."/>
        </authorList>
    </citation>
    <scope>NUCLEOTIDE SEQUENCE</scope>
    <source>
        <strain evidence="2">6276</strain>
    </source>
</reference>
<dbReference type="EMBL" id="DVIU01000092">
    <property type="protein sequence ID" value="HIS35859.1"/>
    <property type="molecule type" value="Genomic_DNA"/>
</dbReference>
<feature type="repeat" description="TPR" evidence="1">
    <location>
        <begin position="67"/>
        <end position="100"/>
    </location>
</feature>
<feature type="repeat" description="TPR" evidence="1">
    <location>
        <begin position="270"/>
        <end position="303"/>
    </location>
</feature>
<dbReference type="Pfam" id="PF13181">
    <property type="entry name" value="TPR_8"/>
    <property type="match status" value="3"/>
</dbReference>
<dbReference type="PROSITE" id="PS50005">
    <property type="entry name" value="TPR"/>
    <property type="match status" value="7"/>
</dbReference>
<accession>A0A9D1EY75</accession>
<feature type="repeat" description="TPR" evidence="1">
    <location>
        <begin position="236"/>
        <end position="269"/>
    </location>
</feature>
<dbReference type="SUPFAM" id="SSF48452">
    <property type="entry name" value="TPR-like"/>
    <property type="match status" value="2"/>
</dbReference>
<dbReference type="SMART" id="SM00028">
    <property type="entry name" value="TPR"/>
    <property type="match status" value="10"/>
</dbReference>
<organism evidence="2 3">
    <name type="scientific">Candidatus Scatousia excrementigallinarum</name>
    <dbReference type="NCBI Taxonomy" id="2840935"/>
    <lineage>
        <taxon>Bacteria</taxon>
        <taxon>Candidatus Scatousia</taxon>
    </lineage>
</organism>
<feature type="repeat" description="TPR" evidence="1">
    <location>
        <begin position="33"/>
        <end position="66"/>
    </location>
</feature>
<protein>
    <submittedName>
        <fullName evidence="2">Tetratricopeptide repeat protein</fullName>
    </submittedName>
</protein>
<reference evidence="2" key="1">
    <citation type="submission" date="2020-10" db="EMBL/GenBank/DDBJ databases">
        <authorList>
            <person name="Gilroy R."/>
        </authorList>
    </citation>
    <scope>NUCLEOTIDE SEQUENCE</scope>
    <source>
        <strain evidence="2">6276</strain>
    </source>
</reference>
<dbReference type="PANTHER" id="PTHR12558:SF13">
    <property type="entry name" value="CELL DIVISION CYCLE PROTEIN 27 HOMOLOG"/>
    <property type="match status" value="1"/>
</dbReference>
<keyword evidence="1" id="KW-0802">TPR repeat</keyword>
<dbReference type="Pfam" id="PF13432">
    <property type="entry name" value="TPR_16"/>
    <property type="match status" value="3"/>
</dbReference>
<sequence length="497" mass="57984">MLNRFKKIAEYIRKLNFSIDKYKEDTIVQSLPSKALVNRAKKYIDSQEYKEAENILNEALELPQEDALVYKYLGICAEKTGRFDDAMRAYKKSANINQQDKEIWIKLGFSQIQCQLFEEAEKAFENANKINPSHTDVYAGWGMSLMKQKRYSEAHEKFVEAVRLNKYNFMAMLLAAIMEIRLERYEDAELKLNFLSTVAPNETNTYEYAHLKYIKKDYSNAEYYAKKALEFNPAMLNPYLILGKIYRKQLELQKAEAVFEEALRHNPSAPNLFYEWGVTAQYFENYELAKEKFEKVLELSPEEGFAKAGLGLTYAALGNIEDAEPLVYAELEKEPECYLAIKGKAMILFKKSDYENSIELFKKILKEDSTDYACNYYIAKSYEHIGNNILTKEYYENAVKRFPALIKAYIDYSNYLIQKNDYAEAQRKLRKAVKADENNIEILNLLFHVSYILVKENLCEYNVKEVIALGDKIISLNPEAFKYNDEKTELENILNNL</sequence>
<dbReference type="AlphaFoldDB" id="A0A9D1EY75"/>
<dbReference type="InterPro" id="IPR011990">
    <property type="entry name" value="TPR-like_helical_dom_sf"/>
</dbReference>
<feature type="repeat" description="TPR" evidence="1">
    <location>
        <begin position="101"/>
        <end position="134"/>
    </location>
</feature>